<feature type="compositionally biased region" description="Acidic residues" evidence="9">
    <location>
        <begin position="134"/>
        <end position="163"/>
    </location>
</feature>
<comment type="function">
    <text evidence="7">Allows the formation of correctly charged Gln-tRNA(Gln) through the transamidation of misacylated Glu-tRNA(Gln) in the mitochondria. The reaction takes place in the presence of glutamine and ATP through an activated gamma-phospho-Glu-tRNA(Gln).</text>
</comment>
<organism evidence="11 12">
    <name type="scientific">Podila minutissima</name>
    <dbReference type="NCBI Taxonomy" id="64525"/>
    <lineage>
        <taxon>Eukaryota</taxon>
        <taxon>Fungi</taxon>
        <taxon>Fungi incertae sedis</taxon>
        <taxon>Mucoromycota</taxon>
        <taxon>Mortierellomycotina</taxon>
        <taxon>Mortierellomycetes</taxon>
        <taxon>Mortierellales</taxon>
        <taxon>Mortierellaceae</taxon>
        <taxon>Podila</taxon>
    </lineage>
</organism>
<evidence type="ECO:0000256" key="5">
    <source>
        <dbReference type="ARBA" id="ARBA00022917"/>
    </source>
</evidence>
<dbReference type="GO" id="GO:0032543">
    <property type="term" value="P:mitochondrial translation"/>
    <property type="evidence" value="ECO:0007669"/>
    <property type="project" value="UniProtKB-UniRule"/>
</dbReference>
<keyword evidence="8" id="KW-0175">Coiled coil</keyword>
<dbReference type="GO" id="GO:0070681">
    <property type="term" value="P:glutaminyl-tRNAGln biosynthesis via transamidation"/>
    <property type="evidence" value="ECO:0007669"/>
    <property type="project" value="UniProtKB-UniRule"/>
</dbReference>
<dbReference type="Pfam" id="PF01425">
    <property type="entry name" value="Amidase"/>
    <property type="match status" value="1"/>
</dbReference>
<keyword evidence="4 7" id="KW-0067">ATP-binding</keyword>
<dbReference type="EMBL" id="JAAAUY010000698">
    <property type="protein sequence ID" value="KAF9327122.1"/>
    <property type="molecule type" value="Genomic_DNA"/>
</dbReference>
<sequence>MTKRPSGPAALPVPKIRKQAPADSAKFTKSSTTKPAPSASKAEPKSILKKPLRATPAESTSSASSKTPASSSKPKATMSGAALLKANTNANRSTPGATKAKGIIRQPIMASRGDVTGGQGRKRRAPVEEKEINSGDDSDSDNDGEDEKDSDEEEEESDADDFEGMPAAAKKVSKKHTEENMAEAMSKILGSTLRKADASTPILARSRGAERKLEEEKMEAKAKKAITNEKKRLANKDRVKPDYTGMEYEKKLRKVATRGVVQLFNAIKAQQKATDDLTEKVRPITANSKDKVANLTKASFLDLLKSGTKVAAAYTPDLAADDSLESINRYNKYLNAFVDTVDPAIVKEQAKEATQRWQKNQQKSPLDGAVLGYKMNFCTTDLRTTCSSDMLADFKAPYTATAIEHLEKAGAIMGGKVNMDEFGMGSYNIFSNIGVVKNPCGVIGKDLNTLDDAEARSAGGSSGGSASAVASNMCFAALGSDTGGSVRLPAAYCGIVGFKPSYGRISRWGLVAYASSLDTVGILSRTVDDSKLLYDIMAKEDVKDSTCLTQTQRDQIAKAIPDSTPTQSPNNSKPLTGVRIGIPQEFNIAELSHSSLIRWRMGIQALKDSGATVLPVSLPNTKLAVGAYVTLGTAEASSNLQRYDGIRYGHQSEKIDGKDELYSHTRSEGFGKEVRRRILVGTYVLTSGSFDNYFLRAQKIRQTIRNDFDRIFCRPNSITGSEAAEQDPTRVHALLTPTSATTAPKLIDCIGDQVDPINAFMDDMMTIPASLAGLPAMSVPFGVCSEDGFPVGLQVMGQYGDEDMVFKVARVIEARGKDI</sequence>
<reference evidence="11" key="1">
    <citation type="journal article" date="2020" name="Fungal Divers.">
        <title>Resolving the Mortierellaceae phylogeny through synthesis of multi-gene phylogenetics and phylogenomics.</title>
        <authorList>
            <person name="Vandepol N."/>
            <person name="Liber J."/>
            <person name="Desiro A."/>
            <person name="Na H."/>
            <person name="Kennedy M."/>
            <person name="Barry K."/>
            <person name="Grigoriev I.V."/>
            <person name="Miller A.N."/>
            <person name="O'Donnell K."/>
            <person name="Stajich J.E."/>
            <person name="Bonito G."/>
        </authorList>
    </citation>
    <scope>NUCLEOTIDE SEQUENCE</scope>
    <source>
        <strain evidence="11">NVP1</strain>
    </source>
</reference>
<evidence type="ECO:0000256" key="2">
    <source>
        <dbReference type="ARBA" id="ARBA00022598"/>
    </source>
</evidence>
<feature type="compositionally biased region" description="Polar residues" evidence="9">
    <location>
        <begin position="86"/>
        <end position="96"/>
    </location>
</feature>
<name>A0A9P5SEL9_9FUNG</name>
<keyword evidence="7" id="KW-0496">Mitochondrion</keyword>
<evidence type="ECO:0000256" key="8">
    <source>
        <dbReference type="SAM" id="Coils"/>
    </source>
</evidence>
<comment type="subunit">
    <text evidence="7">Subunit of the heterotrimeric GatCAB amidotransferase (AdT) complex, composed of A, B and C subunits.</text>
</comment>
<accession>A0A9P5SEL9</accession>
<feature type="region of interest" description="Disordered" evidence="9">
    <location>
        <begin position="1"/>
        <end position="183"/>
    </location>
</feature>
<dbReference type="Proteomes" id="UP000696485">
    <property type="component" value="Unassembled WGS sequence"/>
</dbReference>
<dbReference type="PROSITE" id="PS00571">
    <property type="entry name" value="AMIDASES"/>
    <property type="match status" value="1"/>
</dbReference>
<evidence type="ECO:0000256" key="1">
    <source>
        <dbReference type="ARBA" id="ARBA00008069"/>
    </source>
</evidence>
<comment type="catalytic activity">
    <reaction evidence="6 7">
        <text>L-glutamyl-tRNA(Gln) + L-glutamine + ATP + H2O = L-glutaminyl-tRNA(Gln) + L-glutamate + ADP + phosphate + H(+)</text>
        <dbReference type="Rhea" id="RHEA:17521"/>
        <dbReference type="Rhea" id="RHEA-COMP:9681"/>
        <dbReference type="Rhea" id="RHEA-COMP:9684"/>
        <dbReference type="ChEBI" id="CHEBI:15377"/>
        <dbReference type="ChEBI" id="CHEBI:15378"/>
        <dbReference type="ChEBI" id="CHEBI:29985"/>
        <dbReference type="ChEBI" id="CHEBI:30616"/>
        <dbReference type="ChEBI" id="CHEBI:43474"/>
        <dbReference type="ChEBI" id="CHEBI:58359"/>
        <dbReference type="ChEBI" id="CHEBI:78520"/>
        <dbReference type="ChEBI" id="CHEBI:78521"/>
        <dbReference type="ChEBI" id="CHEBI:456216"/>
        <dbReference type="EC" id="6.3.5.7"/>
    </reaction>
</comment>
<dbReference type="AlphaFoldDB" id="A0A9P5SEL9"/>
<gene>
    <name evidence="11" type="primary">HER2</name>
    <name evidence="11" type="ORF">BG006_009509</name>
</gene>
<dbReference type="PANTHER" id="PTHR11895:SF7">
    <property type="entry name" value="GLUTAMYL-TRNA(GLN) AMIDOTRANSFERASE SUBUNIT A, MITOCHONDRIAL"/>
    <property type="match status" value="1"/>
</dbReference>
<evidence type="ECO:0000256" key="9">
    <source>
        <dbReference type="SAM" id="MobiDB-lite"/>
    </source>
</evidence>
<dbReference type="Pfam" id="PF07890">
    <property type="entry name" value="Rrp15p"/>
    <property type="match status" value="1"/>
</dbReference>
<evidence type="ECO:0000256" key="6">
    <source>
        <dbReference type="ARBA" id="ARBA00047407"/>
    </source>
</evidence>
<dbReference type="GO" id="GO:0005739">
    <property type="term" value="C:mitochondrion"/>
    <property type="evidence" value="ECO:0007669"/>
    <property type="project" value="UniProtKB-SubCell"/>
</dbReference>
<feature type="active site" description="Acyl-ester intermediate" evidence="7">
    <location>
        <position position="485"/>
    </location>
</feature>
<comment type="caution">
    <text evidence="11">The sequence shown here is derived from an EMBL/GenBank/DDBJ whole genome shotgun (WGS) entry which is preliminary data.</text>
</comment>
<proteinExistence type="inferred from homology"/>
<comment type="subcellular location">
    <subcellularLocation>
        <location evidence="7">Mitochondrion</location>
    </subcellularLocation>
</comment>
<keyword evidence="3 7" id="KW-0547">Nucleotide-binding</keyword>
<feature type="compositionally biased region" description="Low complexity" evidence="9">
    <location>
        <begin position="54"/>
        <end position="77"/>
    </location>
</feature>
<dbReference type="InterPro" id="IPR036928">
    <property type="entry name" value="AS_sf"/>
</dbReference>
<dbReference type="GO" id="GO:0050567">
    <property type="term" value="F:glutaminyl-tRNA synthase (glutamine-hydrolyzing) activity"/>
    <property type="evidence" value="ECO:0007669"/>
    <property type="project" value="UniProtKB-UniRule"/>
</dbReference>
<feature type="active site" description="Charge relay system" evidence="7">
    <location>
        <position position="374"/>
    </location>
</feature>
<dbReference type="Gene3D" id="3.90.1300.10">
    <property type="entry name" value="Amidase signature (AS) domain"/>
    <property type="match status" value="1"/>
</dbReference>
<dbReference type="InterPro" id="IPR023631">
    <property type="entry name" value="Amidase_dom"/>
</dbReference>
<feature type="domain" description="Amidase" evidence="10">
    <location>
        <begin position="323"/>
        <end position="805"/>
    </location>
</feature>
<evidence type="ECO:0000256" key="4">
    <source>
        <dbReference type="ARBA" id="ARBA00022840"/>
    </source>
</evidence>
<dbReference type="InterPro" id="IPR004412">
    <property type="entry name" value="GatA"/>
</dbReference>
<dbReference type="SUPFAM" id="SSF75304">
    <property type="entry name" value="Amidase signature (AS) enzymes"/>
    <property type="match status" value="1"/>
</dbReference>
<evidence type="ECO:0000256" key="7">
    <source>
        <dbReference type="HAMAP-Rule" id="MF_03150"/>
    </source>
</evidence>
<feature type="active site" description="Charge relay system" evidence="7">
    <location>
        <position position="461"/>
    </location>
</feature>
<dbReference type="EC" id="6.3.5.7" evidence="7"/>
<evidence type="ECO:0000259" key="10">
    <source>
        <dbReference type="Pfam" id="PF01425"/>
    </source>
</evidence>
<dbReference type="InterPro" id="IPR020556">
    <property type="entry name" value="Amidase_CS"/>
</dbReference>
<dbReference type="GO" id="GO:0030956">
    <property type="term" value="C:glutamyl-tRNA(Gln) amidotransferase complex"/>
    <property type="evidence" value="ECO:0007669"/>
    <property type="project" value="UniProtKB-UniRule"/>
</dbReference>
<protein>
    <recommendedName>
        <fullName evidence="7">Glutamyl-tRNA(Gln) amidotransferase subunit A, mitochondrial</fullName>
        <shortName evidence="7">Glu-AdT subunit A</shortName>
        <ecNumber evidence="7">6.3.5.7</ecNumber>
    </recommendedName>
</protein>
<dbReference type="InterPro" id="IPR012459">
    <property type="entry name" value="Rrp15"/>
</dbReference>
<keyword evidence="12" id="KW-1185">Reference proteome</keyword>
<evidence type="ECO:0000256" key="3">
    <source>
        <dbReference type="ARBA" id="ARBA00022741"/>
    </source>
</evidence>
<dbReference type="HAMAP" id="MF_00120">
    <property type="entry name" value="GatA"/>
    <property type="match status" value="1"/>
</dbReference>
<keyword evidence="5 7" id="KW-0648">Protein biosynthesis</keyword>
<feature type="coiled-coil region" evidence="8">
    <location>
        <begin position="203"/>
        <end position="230"/>
    </location>
</feature>
<dbReference type="GO" id="GO:0006364">
    <property type="term" value="P:rRNA processing"/>
    <property type="evidence" value="ECO:0007669"/>
    <property type="project" value="InterPro"/>
</dbReference>
<dbReference type="GO" id="GO:0005524">
    <property type="term" value="F:ATP binding"/>
    <property type="evidence" value="ECO:0007669"/>
    <property type="project" value="UniProtKB-KW"/>
</dbReference>
<evidence type="ECO:0000313" key="12">
    <source>
        <dbReference type="Proteomes" id="UP000696485"/>
    </source>
</evidence>
<evidence type="ECO:0000313" key="11">
    <source>
        <dbReference type="EMBL" id="KAF9327122.1"/>
    </source>
</evidence>
<dbReference type="PANTHER" id="PTHR11895">
    <property type="entry name" value="TRANSAMIDASE"/>
    <property type="match status" value="1"/>
</dbReference>
<keyword evidence="2 7" id="KW-0436">Ligase</keyword>
<dbReference type="InterPro" id="IPR000120">
    <property type="entry name" value="Amidase"/>
</dbReference>
<comment type="similarity">
    <text evidence="1 7">Belongs to the amidase family. GatA subfamily.</text>
</comment>